<evidence type="ECO:0000256" key="2">
    <source>
        <dbReference type="ARBA" id="ARBA00010892"/>
    </source>
</evidence>
<accession>A0A9N8ZRY7</accession>
<feature type="transmembrane region" description="Helical" evidence="8">
    <location>
        <begin position="101"/>
        <end position="123"/>
    </location>
</feature>
<evidence type="ECO:0000256" key="3">
    <source>
        <dbReference type="ARBA" id="ARBA00022448"/>
    </source>
</evidence>
<dbReference type="GO" id="GO:0005886">
    <property type="term" value="C:plasma membrane"/>
    <property type="evidence" value="ECO:0007669"/>
    <property type="project" value="UniProtKB-SubCell"/>
</dbReference>
<keyword evidence="11" id="KW-1185">Reference proteome</keyword>
<keyword evidence="6 8" id="KW-1133">Transmembrane helix</keyword>
<organism evidence="10 11">
    <name type="scientific">Ambispora gerdemannii</name>
    <dbReference type="NCBI Taxonomy" id="144530"/>
    <lineage>
        <taxon>Eukaryota</taxon>
        <taxon>Fungi</taxon>
        <taxon>Fungi incertae sedis</taxon>
        <taxon>Mucoromycota</taxon>
        <taxon>Glomeromycotina</taxon>
        <taxon>Glomeromycetes</taxon>
        <taxon>Archaeosporales</taxon>
        <taxon>Ambisporaceae</taxon>
        <taxon>Ambispora</taxon>
    </lineage>
</organism>
<keyword evidence="3 8" id="KW-0813">Transport</keyword>
<evidence type="ECO:0000256" key="7">
    <source>
        <dbReference type="ARBA" id="ARBA00023136"/>
    </source>
</evidence>
<evidence type="ECO:0000313" key="11">
    <source>
        <dbReference type="Proteomes" id="UP000789831"/>
    </source>
</evidence>
<dbReference type="OrthoDB" id="5197598at2759"/>
<evidence type="ECO:0000313" key="10">
    <source>
        <dbReference type="EMBL" id="CAG8505258.1"/>
    </source>
</evidence>
<feature type="transmembrane region" description="Helical" evidence="8">
    <location>
        <begin position="214"/>
        <end position="236"/>
    </location>
</feature>
<feature type="transmembrane region" description="Helical" evidence="8">
    <location>
        <begin position="284"/>
        <end position="311"/>
    </location>
</feature>
<name>A0A9N8ZRY7_9GLOM</name>
<evidence type="ECO:0000256" key="5">
    <source>
        <dbReference type="ARBA" id="ARBA00022692"/>
    </source>
</evidence>
<protein>
    <recommendedName>
        <fullName evidence="8">Nickel/cobalt efflux system</fullName>
    </recommendedName>
</protein>
<dbReference type="PANTHER" id="PTHR31611">
    <property type="entry name" value="HIGH-AFFINITY NICKEL TRANSPORT PROTEIN NIC1"/>
    <property type="match status" value="1"/>
</dbReference>
<dbReference type="InterPro" id="IPR004688">
    <property type="entry name" value="Ni/Co_transpt"/>
</dbReference>
<keyword evidence="5 8" id="KW-0812">Transmembrane</keyword>
<dbReference type="Pfam" id="PF03824">
    <property type="entry name" value="NicO"/>
    <property type="match status" value="1"/>
</dbReference>
<dbReference type="GO" id="GO:0012505">
    <property type="term" value="C:endomembrane system"/>
    <property type="evidence" value="ECO:0007669"/>
    <property type="project" value="UniProtKB-SubCell"/>
</dbReference>
<dbReference type="GO" id="GO:0015099">
    <property type="term" value="F:nickel cation transmembrane transporter activity"/>
    <property type="evidence" value="ECO:0007669"/>
    <property type="project" value="UniProtKB-UniRule"/>
</dbReference>
<dbReference type="PANTHER" id="PTHR31611:SF0">
    <property type="entry name" value="HIGH-AFFINITY NICKEL TRANSPORT PROTEIN NIC1"/>
    <property type="match status" value="1"/>
</dbReference>
<feature type="transmembrane region" description="Helical" evidence="8">
    <location>
        <begin position="143"/>
        <end position="167"/>
    </location>
</feature>
<dbReference type="Proteomes" id="UP000789831">
    <property type="component" value="Unassembled WGS sequence"/>
</dbReference>
<feature type="transmembrane region" description="Helical" evidence="8">
    <location>
        <begin position="331"/>
        <end position="353"/>
    </location>
</feature>
<dbReference type="NCBIfam" id="TIGR00802">
    <property type="entry name" value="nico"/>
    <property type="match status" value="1"/>
</dbReference>
<dbReference type="AlphaFoldDB" id="A0A9N8ZRY7"/>
<evidence type="ECO:0000256" key="4">
    <source>
        <dbReference type="ARBA" id="ARBA00022596"/>
    </source>
</evidence>
<gene>
    <name evidence="10" type="ORF">AGERDE_LOCUS4458</name>
</gene>
<feature type="transmembrane region" description="Helical" evidence="8">
    <location>
        <begin position="34"/>
        <end position="57"/>
    </location>
</feature>
<feature type="transmembrane region" description="Helical" evidence="8">
    <location>
        <begin position="242"/>
        <end position="263"/>
    </location>
</feature>
<evidence type="ECO:0000256" key="9">
    <source>
        <dbReference type="SAM" id="MobiDB-lite"/>
    </source>
</evidence>
<keyword evidence="4" id="KW-0533">Nickel</keyword>
<evidence type="ECO:0000256" key="8">
    <source>
        <dbReference type="RuleBase" id="RU362101"/>
    </source>
</evidence>
<evidence type="ECO:0000256" key="6">
    <source>
        <dbReference type="ARBA" id="ARBA00022989"/>
    </source>
</evidence>
<dbReference type="EMBL" id="CAJVPL010000513">
    <property type="protein sequence ID" value="CAG8505258.1"/>
    <property type="molecule type" value="Genomic_DNA"/>
</dbReference>
<feature type="region of interest" description="Disordered" evidence="9">
    <location>
        <begin position="411"/>
        <end position="437"/>
    </location>
</feature>
<comment type="similarity">
    <text evidence="2 8">Belongs to the NiCoT transporter (TC 2.A.52) family.</text>
</comment>
<dbReference type="InterPro" id="IPR011541">
    <property type="entry name" value="Ni/Co_transpt_high_affinity"/>
</dbReference>
<reference evidence="10" key="1">
    <citation type="submission" date="2021-06" db="EMBL/GenBank/DDBJ databases">
        <authorList>
            <person name="Kallberg Y."/>
            <person name="Tangrot J."/>
            <person name="Rosling A."/>
        </authorList>
    </citation>
    <scope>NUCLEOTIDE SEQUENCE</scope>
    <source>
        <strain evidence="10">MT106</strain>
    </source>
</reference>
<comment type="caution">
    <text evidence="10">The sequence shown here is derived from an EMBL/GenBank/DDBJ whole genome shotgun (WGS) entry which is preliminary data.</text>
</comment>
<proteinExistence type="inferred from homology"/>
<keyword evidence="7 8" id="KW-0472">Membrane</keyword>
<evidence type="ECO:0000256" key="1">
    <source>
        <dbReference type="ARBA" id="ARBA00004127"/>
    </source>
</evidence>
<comment type="subcellular location">
    <subcellularLocation>
        <location evidence="8">Cell membrane</location>
        <topology evidence="8">Multi-pass membrane protein</topology>
    </subcellularLocation>
    <subcellularLocation>
        <location evidence="1">Endomembrane system</location>
        <topology evidence="1">Multi-pass membrane protein</topology>
    </subcellularLocation>
</comment>
<sequence>MSSQIQIEETISNENSPLLQLQQKYPSSYVTRKIVFILFSLVLVNIGVWIATAVAFVNYPTLMGTAALAYTLGLRHAVDADHLAAIDNVTRKLLQSNGHPTTVGLFFSLGHSTIVICVSIAIVVTTTTIKETFGDFEKIGGLIGASISAAFLFLIGLMNTIVFISVFKTLRRMRQTGTFEEESIEEIMNSGGVLGRFFKPIYQFIDSSWKMYPLGVLFGLGFDTSTEVGLLGIAAVQANHGLPVWLIMFFPLLFTAGMALIDTADGILMLGAYTWAYINPIRKIYYNLVITFLSIVVAFVIGGIELLNIIGDKLELEGPFWGFFAMLGDNFGLIGYLILALFVGTFLIAKLLYRVLGYEELEHKFDERDEEGTSVGANNGKPAELELEDAAIFSALDRKLERYRKRRILHERAGRIPRPNTSSSSSDSSNHEQQKNN</sequence>